<feature type="compositionally biased region" description="Polar residues" evidence="1">
    <location>
        <begin position="71"/>
        <end position="83"/>
    </location>
</feature>
<evidence type="ECO:0000256" key="1">
    <source>
        <dbReference type="SAM" id="MobiDB-lite"/>
    </source>
</evidence>
<accession>A0A9Q3DEN0</accession>
<gene>
    <name evidence="2" type="ORF">O181_039078</name>
</gene>
<protein>
    <submittedName>
        <fullName evidence="2">Uncharacterized protein</fullName>
    </submittedName>
</protein>
<reference evidence="2" key="1">
    <citation type="submission" date="2021-03" db="EMBL/GenBank/DDBJ databases">
        <title>Draft genome sequence of rust myrtle Austropuccinia psidii MF-1, a brazilian biotype.</title>
        <authorList>
            <person name="Quecine M.C."/>
            <person name="Pachon D.M.R."/>
            <person name="Bonatelli M.L."/>
            <person name="Correr F.H."/>
            <person name="Franceschini L.M."/>
            <person name="Leite T.F."/>
            <person name="Margarido G.R.A."/>
            <person name="Almeida C.A."/>
            <person name="Ferrarezi J.A."/>
            <person name="Labate C.A."/>
        </authorList>
    </citation>
    <scope>NUCLEOTIDE SEQUENCE</scope>
    <source>
        <strain evidence="2">MF-1</strain>
    </source>
</reference>
<evidence type="ECO:0000313" key="3">
    <source>
        <dbReference type="Proteomes" id="UP000765509"/>
    </source>
</evidence>
<comment type="caution">
    <text evidence="2">The sequence shown here is derived from an EMBL/GenBank/DDBJ whole genome shotgun (WGS) entry which is preliminary data.</text>
</comment>
<dbReference type="EMBL" id="AVOT02015233">
    <property type="protein sequence ID" value="MBW0499363.1"/>
    <property type="molecule type" value="Genomic_DNA"/>
</dbReference>
<organism evidence="2 3">
    <name type="scientific">Austropuccinia psidii MF-1</name>
    <dbReference type="NCBI Taxonomy" id="1389203"/>
    <lineage>
        <taxon>Eukaryota</taxon>
        <taxon>Fungi</taxon>
        <taxon>Dikarya</taxon>
        <taxon>Basidiomycota</taxon>
        <taxon>Pucciniomycotina</taxon>
        <taxon>Pucciniomycetes</taxon>
        <taxon>Pucciniales</taxon>
        <taxon>Sphaerophragmiaceae</taxon>
        <taxon>Austropuccinia</taxon>
    </lineage>
</organism>
<dbReference type="AlphaFoldDB" id="A0A9Q3DEN0"/>
<keyword evidence="3" id="KW-1185">Reference proteome</keyword>
<proteinExistence type="predicted"/>
<sequence length="148" mass="16250">MVGDGLYASLPLVHKEKVTGHHHPYACKPRMGHASSSRGKIVDDKDENMSPTQSETNDEPRRDNLTVHEQGAQSNSEFTQPSNAPFPEYAQSIRDETEKEPGLQSSQCGKTCKPEGATKMAESRTSRKCSWDEISCTCPLSVPTQSKG</sequence>
<evidence type="ECO:0000313" key="2">
    <source>
        <dbReference type="EMBL" id="MBW0499363.1"/>
    </source>
</evidence>
<name>A0A9Q3DEN0_9BASI</name>
<dbReference type="Proteomes" id="UP000765509">
    <property type="component" value="Unassembled WGS sequence"/>
</dbReference>
<feature type="region of interest" description="Disordered" evidence="1">
    <location>
        <begin position="20"/>
        <end position="128"/>
    </location>
</feature>